<dbReference type="PANTHER" id="PTHR11496">
    <property type="entry name" value="ALCOHOL DEHYDROGENASE"/>
    <property type="match status" value="1"/>
</dbReference>
<dbReference type="PROSITE" id="PS00060">
    <property type="entry name" value="ADH_IRON_2"/>
    <property type="match status" value="1"/>
</dbReference>
<dbReference type="InterPro" id="IPR039697">
    <property type="entry name" value="Alcohol_dehydrogenase_Fe"/>
</dbReference>
<dbReference type="STRING" id="560819.SAMN05428998_115128"/>
<gene>
    <name evidence="7" type="ORF">SAMN05428998_115128</name>
</gene>
<dbReference type="EMBL" id="FWZX01000015">
    <property type="protein sequence ID" value="SMF44414.1"/>
    <property type="molecule type" value="Genomic_DNA"/>
</dbReference>
<feature type="domain" description="Alcohol dehydrogenase iron-type/glycerol dehydrogenase GldA" evidence="5">
    <location>
        <begin position="13"/>
        <end position="178"/>
    </location>
</feature>
<dbReference type="Proteomes" id="UP000192917">
    <property type="component" value="Unassembled WGS sequence"/>
</dbReference>
<dbReference type="InterPro" id="IPR001670">
    <property type="entry name" value="ADH_Fe/GldA"/>
</dbReference>
<dbReference type="GO" id="GO:0046872">
    <property type="term" value="F:metal ion binding"/>
    <property type="evidence" value="ECO:0007669"/>
    <property type="project" value="InterPro"/>
</dbReference>
<evidence type="ECO:0000256" key="4">
    <source>
        <dbReference type="ARBA" id="ARBA00023027"/>
    </source>
</evidence>
<organism evidence="7 8">
    <name type="scientific">Tistlia consotensis USBA 355</name>
    <dbReference type="NCBI Taxonomy" id="560819"/>
    <lineage>
        <taxon>Bacteria</taxon>
        <taxon>Pseudomonadati</taxon>
        <taxon>Pseudomonadota</taxon>
        <taxon>Alphaproteobacteria</taxon>
        <taxon>Rhodospirillales</taxon>
        <taxon>Rhodovibrionaceae</taxon>
        <taxon>Tistlia</taxon>
    </lineage>
</organism>
<feature type="domain" description="Fe-containing alcohol dehydrogenase-like C-terminal" evidence="6">
    <location>
        <begin position="189"/>
        <end position="338"/>
    </location>
</feature>
<dbReference type="PANTHER" id="PTHR11496:SF102">
    <property type="entry name" value="ALCOHOL DEHYDROGENASE 4"/>
    <property type="match status" value="1"/>
</dbReference>
<evidence type="ECO:0000256" key="3">
    <source>
        <dbReference type="ARBA" id="ARBA00023002"/>
    </source>
</evidence>
<accession>A0A1Y6C408</accession>
<evidence type="ECO:0000256" key="2">
    <source>
        <dbReference type="ARBA" id="ARBA00007358"/>
    </source>
</evidence>
<evidence type="ECO:0000259" key="6">
    <source>
        <dbReference type="Pfam" id="PF25137"/>
    </source>
</evidence>
<proteinExistence type="inferred from homology"/>
<dbReference type="AlphaFoldDB" id="A0A1Y6C408"/>
<evidence type="ECO:0000256" key="1">
    <source>
        <dbReference type="ARBA" id="ARBA00001962"/>
    </source>
</evidence>
<sequence length="383" mass="38723">MFADLDLPRGPALISGAGSLARLGPCLAGRLPRGGAVLLVSDPGVKPLAERVEAVLAEAGLATGRFDGLASDPTAAQVEAAAAAARALGAAAVVGLGGGSALDVAKLAACVAPGRRRAADYALAANPFPAGSLPAVLIPTTAGTGSEATRTAIMTLDDGAKVWAWGEEMTAEIALLDPELTVGLPPHLTAATGIDALVHAVEAATNRNRHPLGQAPALEAIALVARHLPTAVAEPGNLEARGAVQLAAWLAGRAIDVSGTGIAHAIGHALGALGHVHHGRAVGLCLGVALADNAAAAWDAHRDVAIALGLTREQDWTPGRLSAAYDALVDRVGLDRRLVHPRLDPGSLLAETLKPENRPMLAANCRAYSEAELGGFCRRLLAA</sequence>
<keyword evidence="3" id="KW-0560">Oxidoreductase</keyword>
<keyword evidence="8" id="KW-1185">Reference proteome</keyword>
<dbReference type="Pfam" id="PF25137">
    <property type="entry name" value="ADH_Fe_C"/>
    <property type="match status" value="1"/>
</dbReference>
<dbReference type="PROSITE" id="PS00913">
    <property type="entry name" value="ADH_IRON_1"/>
    <property type="match status" value="1"/>
</dbReference>
<protein>
    <submittedName>
        <fullName evidence="7">Alcohol dehydrogenase, class IV</fullName>
    </submittedName>
</protein>
<evidence type="ECO:0000259" key="5">
    <source>
        <dbReference type="Pfam" id="PF00465"/>
    </source>
</evidence>
<dbReference type="SUPFAM" id="SSF56796">
    <property type="entry name" value="Dehydroquinate synthase-like"/>
    <property type="match status" value="1"/>
</dbReference>
<dbReference type="Gene3D" id="3.40.50.1970">
    <property type="match status" value="1"/>
</dbReference>
<dbReference type="InterPro" id="IPR056798">
    <property type="entry name" value="ADH_Fe_C"/>
</dbReference>
<dbReference type="Pfam" id="PF00465">
    <property type="entry name" value="Fe-ADH"/>
    <property type="match status" value="1"/>
</dbReference>
<comment type="cofactor">
    <cofactor evidence="1">
        <name>Fe cation</name>
        <dbReference type="ChEBI" id="CHEBI:24875"/>
    </cofactor>
</comment>
<dbReference type="GO" id="GO:0004022">
    <property type="term" value="F:alcohol dehydrogenase (NAD+) activity"/>
    <property type="evidence" value="ECO:0007669"/>
    <property type="project" value="TreeGrafter"/>
</dbReference>
<evidence type="ECO:0000313" key="8">
    <source>
        <dbReference type="Proteomes" id="UP000192917"/>
    </source>
</evidence>
<dbReference type="InterPro" id="IPR018211">
    <property type="entry name" value="ADH_Fe_CS"/>
</dbReference>
<dbReference type="RefSeq" id="WP_159460248.1">
    <property type="nucleotide sequence ID" value="NZ_FWZX01000015.1"/>
</dbReference>
<dbReference type="Gene3D" id="1.20.1090.10">
    <property type="entry name" value="Dehydroquinate synthase-like - alpha domain"/>
    <property type="match status" value="1"/>
</dbReference>
<name>A0A1Y6C408_9PROT</name>
<reference evidence="7 8" key="1">
    <citation type="submission" date="2017-04" db="EMBL/GenBank/DDBJ databases">
        <authorList>
            <person name="Afonso C.L."/>
            <person name="Miller P.J."/>
            <person name="Scott M.A."/>
            <person name="Spackman E."/>
            <person name="Goraichik I."/>
            <person name="Dimitrov K.M."/>
            <person name="Suarez D.L."/>
            <person name="Swayne D.E."/>
        </authorList>
    </citation>
    <scope>NUCLEOTIDE SEQUENCE [LARGE SCALE GENOMIC DNA]</scope>
    <source>
        <strain evidence="7 8">USBA 355</strain>
    </source>
</reference>
<evidence type="ECO:0000313" key="7">
    <source>
        <dbReference type="EMBL" id="SMF44414.1"/>
    </source>
</evidence>
<keyword evidence="4" id="KW-0520">NAD</keyword>
<comment type="similarity">
    <text evidence="2">Belongs to the iron-containing alcohol dehydrogenase family.</text>
</comment>